<dbReference type="PANTHER" id="PTHR18952:SF265">
    <property type="entry name" value="CARBONIC ANHYDRASE"/>
    <property type="match status" value="1"/>
</dbReference>
<dbReference type="OrthoDB" id="5327615at2"/>
<evidence type="ECO:0000256" key="2">
    <source>
        <dbReference type="ARBA" id="ARBA00012925"/>
    </source>
</evidence>
<protein>
    <recommendedName>
        <fullName evidence="2">carbonic anhydrase</fullName>
        <ecNumber evidence="2">4.2.1.1</ecNumber>
    </recommendedName>
</protein>
<dbReference type="GO" id="GO:0004089">
    <property type="term" value="F:carbonate dehydratase activity"/>
    <property type="evidence" value="ECO:0007669"/>
    <property type="project" value="UniProtKB-EC"/>
</dbReference>
<evidence type="ECO:0000256" key="5">
    <source>
        <dbReference type="ARBA" id="ARBA00023239"/>
    </source>
</evidence>
<keyword evidence="11" id="KW-1185">Reference proteome</keyword>
<keyword evidence="8" id="KW-0732">Signal</keyword>
<comment type="caution">
    <text evidence="10">The sequence shown here is derived from an EMBL/GenBank/DDBJ whole genome shotgun (WGS) entry which is preliminary data.</text>
</comment>
<keyword evidence="5" id="KW-0456">Lyase</keyword>
<dbReference type="InterPro" id="IPR031939">
    <property type="entry name" value="Adhesin_E-like"/>
</dbReference>
<evidence type="ECO:0000313" key="10">
    <source>
        <dbReference type="EMBL" id="TDN52316.1"/>
    </source>
</evidence>
<dbReference type="PROSITE" id="PS51144">
    <property type="entry name" value="ALPHA_CA_2"/>
    <property type="match status" value="1"/>
</dbReference>
<dbReference type="InterPro" id="IPR036398">
    <property type="entry name" value="CA_dom_sf"/>
</dbReference>
<accession>A0A4R6E3C5</accession>
<feature type="region of interest" description="Disordered" evidence="7">
    <location>
        <begin position="143"/>
        <end position="193"/>
    </location>
</feature>
<evidence type="ECO:0000313" key="11">
    <source>
        <dbReference type="Proteomes" id="UP000295129"/>
    </source>
</evidence>
<dbReference type="Gene3D" id="3.10.200.10">
    <property type="entry name" value="Alpha carbonic anhydrase"/>
    <property type="match status" value="1"/>
</dbReference>
<feature type="signal peptide" evidence="8">
    <location>
        <begin position="1"/>
        <end position="21"/>
    </location>
</feature>
<keyword evidence="4" id="KW-0862">Zinc</keyword>
<comment type="similarity">
    <text evidence="1">Belongs to the alpha-carbonic anhydrase family.</text>
</comment>
<feature type="region of interest" description="Disordered" evidence="7">
    <location>
        <begin position="205"/>
        <end position="281"/>
    </location>
</feature>
<reference evidence="10 11" key="1">
    <citation type="submission" date="2019-03" db="EMBL/GenBank/DDBJ databases">
        <title>Genomic Encyclopedia of Type Strains, Phase IV (KMG-IV): sequencing the most valuable type-strain genomes for metagenomic binning, comparative biology and taxonomic classification.</title>
        <authorList>
            <person name="Goeker M."/>
        </authorList>
    </citation>
    <scope>NUCLEOTIDE SEQUENCE [LARGE SCALE GENOMIC DNA]</scope>
    <source>
        <strain evidence="10 11">DSM 12121</strain>
    </source>
</reference>
<feature type="compositionally biased region" description="Low complexity" evidence="7">
    <location>
        <begin position="143"/>
        <end position="172"/>
    </location>
</feature>
<evidence type="ECO:0000256" key="7">
    <source>
        <dbReference type="SAM" id="MobiDB-lite"/>
    </source>
</evidence>
<evidence type="ECO:0000256" key="6">
    <source>
        <dbReference type="ARBA" id="ARBA00048348"/>
    </source>
</evidence>
<dbReference type="RefSeq" id="WP_133590323.1">
    <property type="nucleotide sequence ID" value="NZ_SNVV01000006.1"/>
</dbReference>
<sequence length="512" mass="55426">MKPLHLLATALLLPLALPAAADDWQLVLSDRDRRIEIDRGTIIDSDRGTKVAWGRIVLSLEESRTAGYSTIKALNRYDCMNRSFLTVKRVFMDSLDRVIREEAAADQEPVAITRNSVDERMWREVCRPPTVSELDKVAQQAARAAAPAAPAKAEVKAPPQRATPATPPSRATVQQAPRRAETTPSGARALENAQVDRPAPVRSAQFQPNAQEAQPAAATEGSGEAATPMPRQPQPAASRPTPAASTAPHAPAQHRPAVATHAGAPASGHAAAAAPAQPARPTAVLMAGEGWRYDGEAGPDNWGKLRPDWRLCAEGLRQSPIDLRDGVAVDLEPVKFDYRPTRFRIADTGNTLRVTVGEGMGIELRGQRYALDSFTIHRPSEVRIGGQASDMSVQFLHRDFDGRIAIVSVLLERGTQPNPLLQAVLNNLPLEKGSNYMPAGMMDLGAFLPASPAHYLYLGSLSTPPCTEGVSWVVLKQPVPVSDEQIAIFSRLYPRNIRPLQPGNGRLLLESR</sequence>
<evidence type="ECO:0000256" key="1">
    <source>
        <dbReference type="ARBA" id="ARBA00010718"/>
    </source>
</evidence>
<dbReference type="EC" id="4.2.1.1" evidence="2"/>
<dbReference type="InterPro" id="IPR041891">
    <property type="entry name" value="Alpha_CA_prokaryot-like"/>
</dbReference>
<dbReference type="SUPFAM" id="SSF51069">
    <property type="entry name" value="Carbonic anhydrase"/>
    <property type="match status" value="1"/>
</dbReference>
<dbReference type="PANTHER" id="PTHR18952">
    <property type="entry name" value="CARBONIC ANHYDRASE"/>
    <property type="match status" value="1"/>
</dbReference>
<evidence type="ECO:0000256" key="4">
    <source>
        <dbReference type="ARBA" id="ARBA00022833"/>
    </source>
</evidence>
<dbReference type="InterPro" id="IPR001148">
    <property type="entry name" value="CA_dom"/>
</dbReference>
<dbReference type="EMBL" id="SNVV01000006">
    <property type="protein sequence ID" value="TDN52316.1"/>
    <property type="molecule type" value="Genomic_DNA"/>
</dbReference>
<evidence type="ECO:0000259" key="9">
    <source>
        <dbReference type="PROSITE" id="PS51144"/>
    </source>
</evidence>
<feature type="domain" description="Alpha-carbonic anhydrase" evidence="9">
    <location>
        <begin position="289"/>
        <end position="512"/>
    </location>
</feature>
<evidence type="ECO:0000256" key="3">
    <source>
        <dbReference type="ARBA" id="ARBA00022723"/>
    </source>
</evidence>
<dbReference type="InterPro" id="IPR023561">
    <property type="entry name" value="Carbonic_anhydrase_a-class"/>
</dbReference>
<dbReference type="Pfam" id="PF00194">
    <property type="entry name" value="Carb_anhydrase"/>
    <property type="match status" value="1"/>
</dbReference>
<dbReference type="SMART" id="SM01057">
    <property type="entry name" value="Carb_anhydrase"/>
    <property type="match status" value="1"/>
</dbReference>
<dbReference type="CDD" id="cd03124">
    <property type="entry name" value="alpha_CA_prokaryotic_like"/>
    <property type="match status" value="1"/>
</dbReference>
<evidence type="ECO:0000256" key="8">
    <source>
        <dbReference type="SAM" id="SignalP"/>
    </source>
</evidence>
<dbReference type="Proteomes" id="UP000295129">
    <property type="component" value="Unassembled WGS sequence"/>
</dbReference>
<dbReference type="GO" id="GO:0008270">
    <property type="term" value="F:zinc ion binding"/>
    <property type="evidence" value="ECO:0007669"/>
    <property type="project" value="InterPro"/>
</dbReference>
<name>A0A4R6E3C5_9RHOO</name>
<keyword evidence="3" id="KW-0479">Metal-binding</keyword>
<dbReference type="Pfam" id="PF16747">
    <property type="entry name" value="Adhesin_E"/>
    <property type="match status" value="1"/>
</dbReference>
<proteinExistence type="inferred from homology"/>
<comment type="catalytic activity">
    <reaction evidence="6">
        <text>hydrogencarbonate + H(+) = CO2 + H2O</text>
        <dbReference type="Rhea" id="RHEA:10748"/>
        <dbReference type="ChEBI" id="CHEBI:15377"/>
        <dbReference type="ChEBI" id="CHEBI:15378"/>
        <dbReference type="ChEBI" id="CHEBI:16526"/>
        <dbReference type="ChEBI" id="CHEBI:17544"/>
        <dbReference type="EC" id="4.2.1.1"/>
    </reaction>
</comment>
<dbReference type="AlphaFoldDB" id="A0A4R6E3C5"/>
<organism evidence="10 11">
    <name type="scientific">Azoarcus indigens</name>
    <dbReference type="NCBI Taxonomy" id="29545"/>
    <lineage>
        <taxon>Bacteria</taxon>
        <taxon>Pseudomonadati</taxon>
        <taxon>Pseudomonadota</taxon>
        <taxon>Betaproteobacteria</taxon>
        <taxon>Rhodocyclales</taxon>
        <taxon>Zoogloeaceae</taxon>
        <taxon>Azoarcus</taxon>
    </lineage>
</organism>
<gene>
    <name evidence="10" type="ORF">C7389_1067</name>
</gene>
<feature type="chain" id="PRO_5020876605" description="carbonic anhydrase" evidence="8">
    <location>
        <begin position="22"/>
        <end position="512"/>
    </location>
</feature>